<keyword evidence="2" id="KW-0479">Metal-binding</keyword>
<comment type="caution">
    <text evidence="7">The sequence shown here is derived from an EMBL/GenBank/DDBJ whole genome shotgun (WGS) entry which is preliminary data.</text>
</comment>
<dbReference type="CDD" id="cd07722">
    <property type="entry name" value="LACTB2-like_MBL-fold"/>
    <property type="match status" value="1"/>
</dbReference>
<dbReference type="AlphaFoldDB" id="A0A811LV50"/>
<dbReference type="Pfam" id="PF17778">
    <property type="entry name" value="WHD_BLACT"/>
    <property type="match status" value="1"/>
</dbReference>
<dbReference type="GO" id="GO:0016787">
    <property type="term" value="F:hydrolase activity"/>
    <property type="evidence" value="ECO:0007669"/>
    <property type="project" value="UniProtKB-KW"/>
</dbReference>
<dbReference type="Proteomes" id="UP000783686">
    <property type="component" value="Unassembled WGS sequence"/>
</dbReference>
<dbReference type="Proteomes" id="UP000614601">
    <property type="component" value="Unassembled WGS sequence"/>
</dbReference>
<dbReference type="Pfam" id="PF00753">
    <property type="entry name" value="Lactamase_B"/>
    <property type="match status" value="1"/>
</dbReference>
<dbReference type="SUPFAM" id="SSF56281">
    <property type="entry name" value="Metallo-hydrolase/oxidoreductase"/>
    <property type="match status" value="1"/>
</dbReference>
<dbReference type="InterPro" id="IPR036866">
    <property type="entry name" value="RibonucZ/Hydroxyglut_hydro"/>
</dbReference>
<dbReference type="EMBL" id="CAJFDH010000006">
    <property type="protein sequence ID" value="CAD5230905.1"/>
    <property type="molecule type" value="Genomic_DNA"/>
</dbReference>
<dbReference type="InterPro" id="IPR001279">
    <property type="entry name" value="Metallo-B-lactamas"/>
</dbReference>
<evidence type="ECO:0000256" key="1">
    <source>
        <dbReference type="ARBA" id="ARBA00006759"/>
    </source>
</evidence>
<feature type="domain" description="Metallo-beta-lactamase" evidence="6">
    <location>
        <begin position="31"/>
        <end position="194"/>
    </location>
</feature>
<dbReference type="InterPro" id="IPR041516">
    <property type="entry name" value="LACTB2_WH"/>
</dbReference>
<keyword evidence="4" id="KW-0862">Zinc</keyword>
<dbReference type="GO" id="GO:0046872">
    <property type="term" value="F:metal ion binding"/>
    <property type="evidence" value="ECO:0007669"/>
    <property type="project" value="UniProtKB-KW"/>
</dbReference>
<comment type="similarity">
    <text evidence="1">Belongs to the metallo-beta-lactamase superfamily. Glyoxalase II family.</text>
</comment>
<gene>
    <name evidence="7" type="ORF">BOKJ2_LOCUS14375</name>
</gene>
<dbReference type="GO" id="GO:0005759">
    <property type="term" value="C:mitochondrial matrix"/>
    <property type="evidence" value="ECO:0007669"/>
    <property type="project" value="TreeGrafter"/>
</dbReference>
<protein>
    <recommendedName>
        <fullName evidence="5">Beta-lactamase-like protein 2 homolog</fullName>
    </recommendedName>
</protein>
<evidence type="ECO:0000256" key="2">
    <source>
        <dbReference type="ARBA" id="ARBA00022723"/>
    </source>
</evidence>
<evidence type="ECO:0000256" key="3">
    <source>
        <dbReference type="ARBA" id="ARBA00022801"/>
    </source>
</evidence>
<dbReference type="EMBL" id="CAJFCW020000006">
    <property type="protein sequence ID" value="CAG9128141.1"/>
    <property type="molecule type" value="Genomic_DNA"/>
</dbReference>
<evidence type="ECO:0000313" key="7">
    <source>
        <dbReference type="EMBL" id="CAD5230905.1"/>
    </source>
</evidence>
<evidence type="ECO:0000256" key="4">
    <source>
        <dbReference type="ARBA" id="ARBA00022833"/>
    </source>
</evidence>
<dbReference type="GO" id="GO:0003727">
    <property type="term" value="F:single-stranded RNA binding"/>
    <property type="evidence" value="ECO:0007669"/>
    <property type="project" value="TreeGrafter"/>
</dbReference>
<reference evidence="7" key="1">
    <citation type="submission" date="2020-09" db="EMBL/GenBank/DDBJ databases">
        <authorList>
            <person name="Kikuchi T."/>
        </authorList>
    </citation>
    <scope>NUCLEOTIDE SEQUENCE</scope>
    <source>
        <strain evidence="7">SH1</strain>
    </source>
</reference>
<accession>A0A811LV50</accession>
<dbReference type="FunFam" id="3.60.15.10:FF:000017">
    <property type="entry name" value="Lactamase beta 2"/>
    <property type="match status" value="1"/>
</dbReference>
<evidence type="ECO:0000259" key="6">
    <source>
        <dbReference type="SMART" id="SM00849"/>
    </source>
</evidence>
<evidence type="ECO:0000256" key="5">
    <source>
        <dbReference type="ARBA" id="ARBA00069358"/>
    </source>
</evidence>
<keyword evidence="3" id="KW-0378">Hydrolase</keyword>
<evidence type="ECO:0000313" key="8">
    <source>
        <dbReference type="Proteomes" id="UP000614601"/>
    </source>
</evidence>
<organism evidence="7 8">
    <name type="scientific">Bursaphelenchus okinawaensis</name>
    <dbReference type="NCBI Taxonomy" id="465554"/>
    <lineage>
        <taxon>Eukaryota</taxon>
        <taxon>Metazoa</taxon>
        <taxon>Ecdysozoa</taxon>
        <taxon>Nematoda</taxon>
        <taxon>Chromadorea</taxon>
        <taxon>Rhabditida</taxon>
        <taxon>Tylenchina</taxon>
        <taxon>Tylenchomorpha</taxon>
        <taxon>Aphelenchoidea</taxon>
        <taxon>Aphelenchoididae</taxon>
        <taxon>Bursaphelenchus</taxon>
    </lineage>
</organism>
<dbReference type="Gene3D" id="3.60.15.10">
    <property type="entry name" value="Ribonuclease Z/Hydroxyacylglutathione hydrolase-like"/>
    <property type="match status" value="1"/>
</dbReference>
<dbReference type="InterPro" id="IPR050662">
    <property type="entry name" value="Sec-metab_biosynth-thioest"/>
</dbReference>
<dbReference type="Gene3D" id="1.10.10.10">
    <property type="entry name" value="Winged helix-like DNA-binding domain superfamily/Winged helix DNA-binding domain"/>
    <property type="match status" value="1"/>
</dbReference>
<dbReference type="SMART" id="SM00849">
    <property type="entry name" value="Lactamase_B"/>
    <property type="match status" value="1"/>
</dbReference>
<proteinExistence type="inferred from homology"/>
<sequence length="282" mass="31289">MSLSHLEDVDRLSERVIRVLGQNPSSFTLQGTNTYIVGTGRKRVLIDTGDGGIQKYVDLLKKVLSENEAELESIVITHWHPDHVGGISDVRSAFGKNLEVFKLTREGHDEKSICDYKYVEDGYKIKVEGATLRVVATPGHTADHASLFLEEDQTLFSGDCILGEGTTVFECLHTYMKSLDDLLALNAAKIYPGHGKVVDDPNAKITEYVGHRMLRENQILEALKKVKDATPMDLTNSVYPDIPLSVKLGALGNVNHHLSKLVKDGKVKQNYDGSYQLNDNKL</sequence>
<dbReference type="GO" id="GO:0004521">
    <property type="term" value="F:RNA endonuclease activity"/>
    <property type="evidence" value="ECO:0007669"/>
    <property type="project" value="TreeGrafter"/>
</dbReference>
<keyword evidence="8" id="KW-1185">Reference proteome</keyword>
<dbReference type="PANTHER" id="PTHR23131:SF0">
    <property type="entry name" value="ENDORIBONUCLEASE LACTB2"/>
    <property type="match status" value="1"/>
</dbReference>
<dbReference type="PANTHER" id="PTHR23131">
    <property type="entry name" value="ENDORIBONUCLEASE LACTB2"/>
    <property type="match status" value="1"/>
</dbReference>
<dbReference type="InterPro" id="IPR047921">
    <property type="entry name" value="LACTB2-like_MBL-fold"/>
</dbReference>
<dbReference type="OrthoDB" id="17458at2759"/>
<name>A0A811LV50_9BILA</name>
<dbReference type="InterPro" id="IPR036388">
    <property type="entry name" value="WH-like_DNA-bd_sf"/>
</dbReference>